<evidence type="ECO:0000313" key="3">
    <source>
        <dbReference type="Proteomes" id="UP001500420"/>
    </source>
</evidence>
<keyword evidence="1" id="KW-0812">Transmembrane</keyword>
<dbReference type="Proteomes" id="UP001500420">
    <property type="component" value="Unassembled WGS sequence"/>
</dbReference>
<evidence type="ECO:0000313" key="2">
    <source>
        <dbReference type="EMBL" id="GAA0661636.1"/>
    </source>
</evidence>
<feature type="transmembrane region" description="Helical" evidence="1">
    <location>
        <begin position="69"/>
        <end position="91"/>
    </location>
</feature>
<sequence>MDWIGGETTLVNLAVPVLGVISLLLIRAYANPHRSWYYFLASFLCWFAFQLTIGVYAGSLVPIPRLVGLTAAVLLLGGFMTFFGLALLSVWRDRRNGVSGRIH</sequence>
<keyword evidence="3" id="KW-1185">Reference proteome</keyword>
<dbReference type="EMBL" id="BAAADV010000001">
    <property type="protein sequence ID" value="GAA0661636.1"/>
    <property type="molecule type" value="Genomic_DNA"/>
</dbReference>
<gene>
    <name evidence="2" type="ORF">GCM10009020_02340</name>
</gene>
<evidence type="ECO:0000256" key="1">
    <source>
        <dbReference type="SAM" id="Phobius"/>
    </source>
</evidence>
<accession>A0AAV3T4G4</accession>
<comment type="caution">
    <text evidence="2">The sequence shown here is derived from an EMBL/GenBank/DDBJ whole genome shotgun (WGS) entry which is preliminary data.</text>
</comment>
<organism evidence="2 3">
    <name type="scientific">Natronoarchaeum mannanilyticum</name>
    <dbReference type="NCBI Taxonomy" id="926360"/>
    <lineage>
        <taxon>Archaea</taxon>
        <taxon>Methanobacteriati</taxon>
        <taxon>Methanobacteriota</taxon>
        <taxon>Stenosarchaea group</taxon>
        <taxon>Halobacteria</taxon>
        <taxon>Halobacteriales</taxon>
        <taxon>Natronoarchaeaceae</taxon>
    </lineage>
</organism>
<protein>
    <submittedName>
        <fullName evidence="2">Uncharacterized protein</fullName>
    </submittedName>
</protein>
<dbReference type="RefSeq" id="WP_343771985.1">
    <property type="nucleotide sequence ID" value="NZ_BAAADV010000001.1"/>
</dbReference>
<proteinExistence type="predicted"/>
<feature type="transmembrane region" description="Helical" evidence="1">
    <location>
        <begin position="12"/>
        <end position="30"/>
    </location>
</feature>
<name>A0AAV3T4G4_9EURY</name>
<keyword evidence="1" id="KW-1133">Transmembrane helix</keyword>
<feature type="transmembrane region" description="Helical" evidence="1">
    <location>
        <begin position="37"/>
        <end position="57"/>
    </location>
</feature>
<reference evidence="2 3" key="1">
    <citation type="journal article" date="2019" name="Int. J. Syst. Evol. Microbiol.">
        <title>The Global Catalogue of Microorganisms (GCM) 10K type strain sequencing project: providing services to taxonomists for standard genome sequencing and annotation.</title>
        <authorList>
            <consortium name="The Broad Institute Genomics Platform"/>
            <consortium name="The Broad Institute Genome Sequencing Center for Infectious Disease"/>
            <person name="Wu L."/>
            <person name="Ma J."/>
        </authorList>
    </citation>
    <scope>NUCLEOTIDE SEQUENCE [LARGE SCALE GENOMIC DNA]</scope>
    <source>
        <strain evidence="2 3">JCM 16328</strain>
    </source>
</reference>
<dbReference type="AlphaFoldDB" id="A0AAV3T4G4"/>
<keyword evidence="1" id="KW-0472">Membrane</keyword>